<evidence type="ECO:0000256" key="1">
    <source>
        <dbReference type="ARBA" id="ARBA00004370"/>
    </source>
</evidence>
<evidence type="ECO:0000313" key="8">
    <source>
        <dbReference type="Proteomes" id="UP001152747"/>
    </source>
</evidence>
<proteinExistence type="predicted"/>
<feature type="transmembrane region" description="Helical" evidence="5">
    <location>
        <begin position="73"/>
        <end position="96"/>
    </location>
</feature>
<feature type="transmembrane region" description="Helical" evidence="5">
    <location>
        <begin position="357"/>
        <end position="378"/>
    </location>
</feature>
<sequence length="537" mass="61538">MNDVLMNYTGVPQCWKEGRTCKFINIEKQVPFNWAIPMYGYIMPIIASLTIATNSFIVVVLSHKYLRTPTNFVLLAMAVSELLTGVVCLPWFIYYFTLAGYKDDKDRGLPEFWCKAVPLLASFLPSVSHTMAIWLTVYLAIQRYIYICVPSLVRKFCTIRRSKQVILLICIVAPLVYTPEILSHRNESYELTDNYTHAKKRYCFRVRSTFIDGISDNSYYNVQYFIQIVFIHFIPCVLLVIFTWKLVHAIRVADKRHANLLNKYSAPNRSTRRKMSEATSSSDNENRLVRLFKQRESVSVSEPRRAQGLKQNTRMLVVVILLFLVTEIPAAIIFMMHAIAVSFRLSLFEYKNINKMIIIRNVLIVVSYPFRFAIYCGMSQQFRDVVRQMFTGKMATHPVRDKDNSTTLALVQGINEHSDDKRQSVVLCSTNGTLVSSIAEERVTKRDKEICHVKAVQCDPSLNDECVPFDPFLSDLAVLHEAPGCPYRVKLSESRSHCSTQCSTDIDNQFFAKRKSSLLRAALVQNTQLSAVVAQVQ</sequence>
<dbReference type="InterPro" id="IPR017452">
    <property type="entry name" value="GPCR_Rhodpsn_7TM"/>
</dbReference>
<dbReference type="PRINTS" id="PR00237">
    <property type="entry name" value="GPCRRHODOPSN"/>
</dbReference>
<feature type="transmembrane region" description="Helical" evidence="5">
    <location>
        <begin position="224"/>
        <end position="247"/>
    </location>
</feature>
<dbReference type="EMBL" id="CANHGI010000006">
    <property type="protein sequence ID" value="CAI5454949.1"/>
    <property type="molecule type" value="Genomic_DNA"/>
</dbReference>
<gene>
    <name evidence="7" type="ORF">CAMP_LOCUS17586</name>
</gene>
<dbReference type="PROSITE" id="PS50262">
    <property type="entry name" value="G_PROTEIN_RECEP_F1_2"/>
    <property type="match status" value="1"/>
</dbReference>
<evidence type="ECO:0000256" key="3">
    <source>
        <dbReference type="ARBA" id="ARBA00022989"/>
    </source>
</evidence>
<feature type="transmembrane region" description="Helical" evidence="5">
    <location>
        <begin position="165"/>
        <end position="182"/>
    </location>
</feature>
<organism evidence="7 8">
    <name type="scientific">Caenorhabditis angaria</name>
    <dbReference type="NCBI Taxonomy" id="860376"/>
    <lineage>
        <taxon>Eukaryota</taxon>
        <taxon>Metazoa</taxon>
        <taxon>Ecdysozoa</taxon>
        <taxon>Nematoda</taxon>
        <taxon>Chromadorea</taxon>
        <taxon>Rhabditida</taxon>
        <taxon>Rhabditina</taxon>
        <taxon>Rhabditomorpha</taxon>
        <taxon>Rhabditoidea</taxon>
        <taxon>Rhabditidae</taxon>
        <taxon>Peloderinae</taxon>
        <taxon>Caenorhabditis</taxon>
    </lineage>
</organism>
<dbReference type="Proteomes" id="UP001152747">
    <property type="component" value="Unassembled WGS sequence"/>
</dbReference>
<comment type="caution">
    <text evidence="7">The sequence shown here is derived from an EMBL/GenBank/DDBJ whole genome shotgun (WGS) entry which is preliminary data.</text>
</comment>
<dbReference type="SUPFAM" id="SSF81321">
    <property type="entry name" value="Family A G protein-coupled receptor-like"/>
    <property type="match status" value="1"/>
</dbReference>
<dbReference type="Gene3D" id="1.20.1070.10">
    <property type="entry name" value="Rhodopsin 7-helix transmembrane proteins"/>
    <property type="match status" value="1"/>
</dbReference>
<dbReference type="InterPro" id="IPR053071">
    <property type="entry name" value="GPCR1-related_rcpt"/>
</dbReference>
<dbReference type="PANTHER" id="PTHR47023:SF1">
    <property type="entry name" value="SEX PEPTIDE RECEPTOR"/>
    <property type="match status" value="1"/>
</dbReference>
<evidence type="ECO:0000313" key="7">
    <source>
        <dbReference type="EMBL" id="CAI5454949.1"/>
    </source>
</evidence>
<dbReference type="PANTHER" id="PTHR47023">
    <property type="entry name" value="SEX PEPTIDE RECEPTOR"/>
    <property type="match status" value="1"/>
</dbReference>
<feature type="transmembrane region" description="Helical" evidence="5">
    <location>
        <begin position="38"/>
        <end position="61"/>
    </location>
</feature>
<dbReference type="GO" id="GO:0016020">
    <property type="term" value="C:membrane"/>
    <property type="evidence" value="ECO:0007669"/>
    <property type="project" value="UniProtKB-SubCell"/>
</dbReference>
<feature type="domain" description="G-protein coupled receptors family 1 profile" evidence="6">
    <location>
        <begin position="52"/>
        <end position="375"/>
    </location>
</feature>
<evidence type="ECO:0000256" key="2">
    <source>
        <dbReference type="ARBA" id="ARBA00022692"/>
    </source>
</evidence>
<evidence type="ECO:0000256" key="5">
    <source>
        <dbReference type="SAM" id="Phobius"/>
    </source>
</evidence>
<protein>
    <recommendedName>
        <fullName evidence="6">G-protein coupled receptors family 1 profile domain-containing protein</fullName>
    </recommendedName>
</protein>
<dbReference type="AlphaFoldDB" id="A0A9P1J4R8"/>
<feature type="transmembrane region" description="Helical" evidence="5">
    <location>
        <begin position="315"/>
        <end position="337"/>
    </location>
</feature>
<keyword evidence="4 5" id="KW-0472">Membrane</keyword>
<dbReference type="OrthoDB" id="5962323at2759"/>
<evidence type="ECO:0000256" key="4">
    <source>
        <dbReference type="ARBA" id="ARBA00023136"/>
    </source>
</evidence>
<reference evidence="7" key="1">
    <citation type="submission" date="2022-11" db="EMBL/GenBank/DDBJ databases">
        <authorList>
            <person name="Kikuchi T."/>
        </authorList>
    </citation>
    <scope>NUCLEOTIDE SEQUENCE</scope>
    <source>
        <strain evidence="7">PS1010</strain>
    </source>
</reference>
<dbReference type="CDD" id="cd14978">
    <property type="entry name" value="7tmA_FMRFamide_R-like"/>
    <property type="match status" value="1"/>
</dbReference>
<dbReference type="GO" id="GO:0004930">
    <property type="term" value="F:G protein-coupled receptor activity"/>
    <property type="evidence" value="ECO:0007669"/>
    <property type="project" value="InterPro"/>
</dbReference>
<dbReference type="InterPro" id="IPR000276">
    <property type="entry name" value="GPCR_Rhodpsn"/>
</dbReference>
<keyword evidence="8" id="KW-1185">Reference proteome</keyword>
<comment type="subcellular location">
    <subcellularLocation>
        <location evidence="1">Membrane</location>
    </subcellularLocation>
</comment>
<evidence type="ECO:0000259" key="6">
    <source>
        <dbReference type="PROSITE" id="PS50262"/>
    </source>
</evidence>
<name>A0A9P1J4R8_9PELO</name>
<keyword evidence="2 5" id="KW-0812">Transmembrane</keyword>
<keyword evidence="3 5" id="KW-1133">Transmembrane helix</keyword>
<feature type="transmembrane region" description="Helical" evidence="5">
    <location>
        <begin position="131"/>
        <end position="153"/>
    </location>
</feature>
<dbReference type="Pfam" id="PF00001">
    <property type="entry name" value="7tm_1"/>
    <property type="match status" value="1"/>
</dbReference>
<accession>A0A9P1J4R8</accession>